<reference evidence="1 2" key="1">
    <citation type="journal article" date="2005" name="Nature">
        <title>The map-based sequence of the rice genome.</title>
        <authorList>
            <consortium name="International rice genome sequencing project (IRGSP)"/>
            <person name="Matsumoto T."/>
            <person name="Wu J."/>
            <person name="Kanamori H."/>
            <person name="Katayose Y."/>
            <person name="Fujisawa M."/>
            <person name="Namiki N."/>
            <person name="Mizuno H."/>
            <person name="Yamamoto K."/>
            <person name="Antonio B.A."/>
            <person name="Baba T."/>
            <person name="Sakata K."/>
            <person name="Nagamura Y."/>
            <person name="Aoki H."/>
            <person name="Arikawa K."/>
            <person name="Arita K."/>
            <person name="Bito T."/>
            <person name="Chiden Y."/>
            <person name="Fujitsuka N."/>
            <person name="Fukunaka R."/>
            <person name="Hamada M."/>
            <person name="Harada C."/>
            <person name="Hayashi A."/>
            <person name="Hijishita S."/>
            <person name="Honda M."/>
            <person name="Hosokawa S."/>
            <person name="Ichikawa Y."/>
            <person name="Idonuma A."/>
            <person name="Iijima M."/>
            <person name="Ikeda M."/>
            <person name="Ikeno M."/>
            <person name="Ito K."/>
            <person name="Ito S."/>
            <person name="Ito T."/>
            <person name="Ito Y."/>
            <person name="Ito Y."/>
            <person name="Iwabuchi A."/>
            <person name="Kamiya K."/>
            <person name="Karasawa W."/>
            <person name="Kurita K."/>
            <person name="Katagiri S."/>
            <person name="Kikuta A."/>
            <person name="Kobayashi H."/>
            <person name="Kobayashi N."/>
            <person name="Machita K."/>
            <person name="Maehara T."/>
            <person name="Masukawa M."/>
            <person name="Mizubayashi T."/>
            <person name="Mukai Y."/>
            <person name="Nagasaki H."/>
            <person name="Nagata Y."/>
            <person name="Naito S."/>
            <person name="Nakashima M."/>
            <person name="Nakama Y."/>
            <person name="Nakamichi Y."/>
            <person name="Nakamura M."/>
            <person name="Meguro A."/>
            <person name="Negishi M."/>
            <person name="Ohta I."/>
            <person name="Ohta T."/>
            <person name="Okamoto M."/>
            <person name="Ono N."/>
            <person name="Saji S."/>
            <person name="Sakaguchi M."/>
            <person name="Sakai K."/>
            <person name="Shibata M."/>
            <person name="Shimokawa T."/>
            <person name="Song J."/>
            <person name="Takazaki Y."/>
            <person name="Terasawa K."/>
            <person name="Tsugane M."/>
            <person name="Tsuji K."/>
            <person name="Ueda S."/>
            <person name="Waki K."/>
            <person name="Yamagata H."/>
            <person name="Yamamoto M."/>
            <person name="Yamamoto S."/>
            <person name="Yamane H."/>
            <person name="Yoshiki S."/>
            <person name="Yoshihara R."/>
            <person name="Yukawa K."/>
            <person name="Zhong H."/>
            <person name="Yano M."/>
            <person name="Yuan Q."/>
            <person name="Ouyang S."/>
            <person name="Liu J."/>
            <person name="Jones K.M."/>
            <person name="Gansberger K."/>
            <person name="Moffat K."/>
            <person name="Hill J."/>
            <person name="Bera J."/>
            <person name="Fadrosh D."/>
            <person name="Jin S."/>
            <person name="Johri S."/>
            <person name="Kim M."/>
            <person name="Overton L."/>
            <person name="Reardon M."/>
            <person name="Tsitrin T."/>
            <person name="Vuong H."/>
            <person name="Weaver B."/>
            <person name="Ciecko A."/>
            <person name="Tallon L."/>
            <person name="Jackson J."/>
            <person name="Pai G."/>
            <person name="Aken S.V."/>
            <person name="Utterback T."/>
            <person name="Reidmuller S."/>
            <person name="Feldblyum T."/>
            <person name="Hsiao J."/>
            <person name="Zismann V."/>
            <person name="Iobst S."/>
            <person name="de Vazeille A.R."/>
            <person name="Buell C.R."/>
            <person name="Ying K."/>
            <person name="Li Y."/>
            <person name="Lu T."/>
            <person name="Huang Y."/>
            <person name="Zhao Q."/>
            <person name="Feng Q."/>
            <person name="Zhang L."/>
            <person name="Zhu J."/>
            <person name="Weng Q."/>
            <person name="Mu J."/>
            <person name="Lu Y."/>
            <person name="Fan D."/>
            <person name="Liu Y."/>
            <person name="Guan J."/>
            <person name="Zhang Y."/>
            <person name="Yu S."/>
            <person name="Liu X."/>
            <person name="Zhang Y."/>
            <person name="Hong G."/>
            <person name="Han B."/>
            <person name="Choisne N."/>
            <person name="Demange N."/>
            <person name="Orjeda G."/>
            <person name="Samain S."/>
            <person name="Cattolico L."/>
            <person name="Pelletier E."/>
            <person name="Couloux A."/>
            <person name="Segurens B."/>
            <person name="Wincker P."/>
            <person name="D'Hont A."/>
            <person name="Scarpelli C."/>
            <person name="Weissenbach J."/>
            <person name="Salanoubat M."/>
            <person name="Quetier F."/>
            <person name="Yu Y."/>
            <person name="Kim H.R."/>
            <person name="Rambo T."/>
            <person name="Currie J."/>
            <person name="Collura K."/>
            <person name="Luo M."/>
            <person name="Yang T."/>
            <person name="Ammiraju J.S.S."/>
            <person name="Engler F."/>
            <person name="Soderlund C."/>
            <person name="Wing R.A."/>
            <person name="Palmer L.E."/>
            <person name="de la Bastide M."/>
            <person name="Spiegel L."/>
            <person name="Nascimento L."/>
            <person name="Zutavern T."/>
            <person name="O'Shaughnessy A."/>
            <person name="Dike S."/>
            <person name="Dedhia N."/>
            <person name="Preston R."/>
            <person name="Balija V."/>
            <person name="McCombie W.R."/>
            <person name="Chow T."/>
            <person name="Chen H."/>
            <person name="Chung M."/>
            <person name="Chen C."/>
            <person name="Shaw J."/>
            <person name="Wu H."/>
            <person name="Hsiao K."/>
            <person name="Chao Y."/>
            <person name="Chu M."/>
            <person name="Cheng C."/>
            <person name="Hour A."/>
            <person name="Lee P."/>
            <person name="Lin S."/>
            <person name="Lin Y."/>
            <person name="Liou J."/>
            <person name="Liu S."/>
            <person name="Hsing Y."/>
            <person name="Raghuvanshi S."/>
            <person name="Mohanty A."/>
            <person name="Bharti A.K."/>
            <person name="Gaur A."/>
            <person name="Gupta V."/>
            <person name="Kumar D."/>
            <person name="Ravi V."/>
            <person name="Vij S."/>
            <person name="Kapur A."/>
            <person name="Khurana P."/>
            <person name="Khurana P."/>
            <person name="Khurana J.P."/>
            <person name="Tyagi A.K."/>
            <person name="Gaikwad K."/>
            <person name="Singh A."/>
            <person name="Dalal V."/>
            <person name="Srivastava S."/>
            <person name="Dixit A."/>
            <person name="Pal A.K."/>
            <person name="Ghazi I.A."/>
            <person name="Yadav M."/>
            <person name="Pandit A."/>
            <person name="Bhargava A."/>
            <person name="Sureshbabu K."/>
            <person name="Batra K."/>
            <person name="Sharma T.R."/>
            <person name="Mohapatra T."/>
            <person name="Singh N.K."/>
            <person name="Messing J."/>
            <person name="Nelson A.B."/>
            <person name="Fuks G."/>
            <person name="Kavchok S."/>
            <person name="Keizer G."/>
            <person name="Linton E."/>
            <person name="Llaca V."/>
            <person name="Song R."/>
            <person name="Tanyolac B."/>
            <person name="Young S."/>
            <person name="Ho-Il K."/>
            <person name="Hahn J.H."/>
            <person name="Sangsakoo G."/>
            <person name="Vanavichit A."/>
            <person name="de Mattos Luiz.A.T."/>
            <person name="Zimmer P.D."/>
            <person name="Malone G."/>
            <person name="Dellagostin O."/>
            <person name="de Oliveira A.C."/>
            <person name="Bevan M."/>
            <person name="Bancroft I."/>
            <person name="Minx P."/>
            <person name="Cordum H."/>
            <person name="Wilson R."/>
            <person name="Cheng Z."/>
            <person name="Jin W."/>
            <person name="Jiang J."/>
            <person name="Leong S.A."/>
            <person name="Iwama H."/>
            <person name="Gojobori T."/>
            <person name="Itoh T."/>
            <person name="Niimura Y."/>
            <person name="Fujii Y."/>
            <person name="Habara T."/>
            <person name="Sakai H."/>
            <person name="Sato Y."/>
            <person name="Wilson G."/>
            <person name="Kumar K."/>
            <person name="McCouch S."/>
            <person name="Juretic N."/>
            <person name="Hoen D."/>
            <person name="Wright S."/>
            <person name="Bruskiewich R."/>
            <person name="Bureau T."/>
            <person name="Miyao A."/>
            <person name="Hirochika H."/>
            <person name="Nishikawa T."/>
            <person name="Kadowaki K."/>
            <person name="Sugiura M."/>
            <person name="Burr B."/>
            <person name="Sasaki T."/>
        </authorList>
    </citation>
    <scope>NUCLEOTIDE SEQUENCE [LARGE SCALE GENOMIC DNA]</scope>
    <source>
        <strain evidence="2">cv. Nipponbare</strain>
    </source>
</reference>
<dbReference type="EMBL" id="AP008218">
    <property type="protein sequence ID" value="BAH95597.1"/>
    <property type="molecule type" value="Genomic_DNA"/>
</dbReference>
<dbReference type="Proteomes" id="UP000000763">
    <property type="component" value="Chromosome 12"/>
</dbReference>
<proteinExistence type="predicted"/>
<sequence length="97" mass="10323">MGELCGFAWLVAKPTYHPQTLQDVQHLEAFCRRPTVARCGIAHRCAVAPPGDLARGRDSPPSSALRPARLLPIAVPPSTSALNTVTSAGSFLSIYIV</sequence>
<dbReference type="KEGG" id="dosa:Os12g0244901"/>
<accession>A0A0P0Y8K4</accession>
<protein>
    <submittedName>
        <fullName evidence="1">Os12g0244901 protein</fullName>
    </submittedName>
</protein>
<name>A0A0P0Y8K4_ORYSJ</name>
<evidence type="ECO:0000313" key="1">
    <source>
        <dbReference type="EMBL" id="BAH95597.1"/>
    </source>
</evidence>
<dbReference type="AlphaFoldDB" id="A0A0P0Y8K4"/>
<gene>
    <name evidence="1" type="ordered locus">Os12g0244901</name>
</gene>
<evidence type="ECO:0000313" key="2">
    <source>
        <dbReference type="Proteomes" id="UP000000763"/>
    </source>
</evidence>
<organism evidence="1 2">
    <name type="scientific">Oryza sativa subsp. japonica</name>
    <name type="common">Rice</name>
    <dbReference type="NCBI Taxonomy" id="39947"/>
    <lineage>
        <taxon>Eukaryota</taxon>
        <taxon>Viridiplantae</taxon>
        <taxon>Streptophyta</taxon>
        <taxon>Embryophyta</taxon>
        <taxon>Tracheophyta</taxon>
        <taxon>Spermatophyta</taxon>
        <taxon>Magnoliopsida</taxon>
        <taxon>Liliopsida</taxon>
        <taxon>Poales</taxon>
        <taxon>Poaceae</taxon>
        <taxon>BOP clade</taxon>
        <taxon>Oryzoideae</taxon>
        <taxon>Oryzeae</taxon>
        <taxon>Oryzinae</taxon>
        <taxon>Oryza</taxon>
        <taxon>Oryza sativa</taxon>
    </lineage>
</organism>
<reference evidence="2" key="2">
    <citation type="journal article" date="2008" name="Nucleic Acids Res.">
        <title>The rice annotation project database (RAP-DB): 2008 update.</title>
        <authorList>
            <consortium name="The rice annotation project (RAP)"/>
        </authorList>
    </citation>
    <scope>GENOME REANNOTATION</scope>
    <source>
        <strain evidence="2">cv. Nipponbare</strain>
    </source>
</reference>
<dbReference type="Gramene" id="Os12t0244901-01">
    <property type="protein sequence ID" value="Os12t0244901-01"/>
    <property type="gene ID" value="Os12g0244901"/>
</dbReference>